<reference evidence="1 2" key="1">
    <citation type="submission" date="2018-08" db="EMBL/GenBank/DDBJ databases">
        <title>Genomic Encyclopedia of Type Strains, Phase IV (KMG-IV): sequencing the most valuable type-strain genomes for metagenomic binning, comparative biology and taxonomic classification.</title>
        <authorList>
            <person name="Goeker M."/>
        </authorList>
    </citation>
    <scope>NUCLEOTIDE SEQUENCE [LARGE SCALE GENOMIC DNA]</scope>
    <source>
        <strain evidence="1 2">DSM 18841</strain>
    </source>
</reference>
<comment type="caution">
    <text evidence="1">The sequence shown here is derived from an EMBL/GenBank/DDBJ whole genome shotgun (WGS) entry which is preliminary data.</text>
</comment>
<dbReference type="Proteomes" id="UP000256884">
    <property type="component" value="Unassembled WGS sequence"/>
</dbReference>
<dbReference type="EMBL" id="QUNS01000005">
    <property type="protein sequence ID" value="REH48844.1"/>
    <property type="molecule type" value="Genomic_DNA"/>
</dbReference>
<dbReference type="AlphaFoldDB" id="A0A3E0HQY9"/>
<name>A0A3E0HQY9_9FLAO</name>
<gene>
    <name evidence="1" type="ORF">C7448_105125</name>
</gene>
<sequence>MNRSVLRFLKKLTFLPQKMYLPWAYEYYTSKKLDLDNPVEFNQKLQWLKAFYHPKILNQLVDKYAVREYVIEKIGSQYLNELYGVYNSFSEIDFDKLPNEFVLKAVHASSYNIICRDKSKLNLKKVKRTVRKWQATNQYYRTGQEWAYKDVKPRLIAEKYLEDKETEDLIDYKFYCFGGKPKFLVAQSSSVGKYFYDLNWVECPFRWRIKYHKSVSKPSNFEELKELAVKLAADFPFVRVDFYSVDGKAYFGEMTFYPTDGRDDFYPKEYNKIIGDMIKLPDLKGRKVIK</sequence>
<dbReference type="Pfam" id="PF14305">
    <property type="entry name" value="ATPgrasp_TupA"/>
    <property type="match status" value="1"/>
</dbReference>
<dbReference type="InterPro" id="IPR029465">
    <property type="entry name" value="ATPgrasp_TupA"/>
</dbReference>
<dbReference type="OrthoDB" id="9791827at2"/>
<evidence type="ECO:0000313" key="1">
    <source>
        <dbReference type="EMBL" id="REH48844.1"/>
    </source>
</evidence>
<evidence type="ECO:0000313" key="2">
    <source>
        <dbReference type="Proteomes" id="UP000256884"/>
    </source>
</evidence>
<accession>A0A3E0HQY9</accession>
<organism evidence="1 2">
    <name type="scientific">Tenacibaculum gallaicum</name>
    <dbReference type="NCBI Taxonomy" id="561505"/>
    <lineage>
        <taxon>Bacteria</taxon>
        <taxon>Pseudomonadati</taxon>
        <taxon>Bacteroidota</taxon>
        <taxon>Flavobacteriia</taxon>
        <taxon>Flavobacteriales</taxon>
        <taxon>Flavobacteriaceae</taxon>
        <taxon>Tenacibaculum</taxon>
    </lineage>
</organism>
<keyword evidence="2" id="KW-1185">Reference proteome</keyword>
<protein>
    <submittedName>
        <fullName evidence="1">Teichuronopeptide biosynthesis TupA-like protein</fullName>
    </submittedName>
</protein>
<proteinExistence type="predicted"/>